<comment type="caution">
    <text evidence="6">The sequence shown here is derived from an EMBL/GenBank/DDBJ whole genome shotgun (WGS) entry which is preliminary data.</text>
</comment>
<evidence type="ECO:0000256" key="1">
    <source>
        <dbReference type="ARBA" id="ARBA00000644"/>
    </source>
</evidence>
<dbReference type="NCBIfam" id="TIGR00502">
    <property type="entry name" value="nagB"/>
    <property type="match status" value="1"/>
</dbReference>
<feature type="active site" description="For ring-opening step" evidence="4">
    <location>
        <position position="135"/>
    </location>
</feature>
<dbReference type="HAMAP" id="MF_01241">
    <property type="entry name" value="GlcN6P_deamin"/>
    <property type="match status" value="1"/>
</dbReference>
<evidence type="ECO:0000256" key="2">
    <source>
        <dbReference type="ARBA" id="ARBA00022801"/>
    </source>
</evidence>
<dbReference type="InterPro" id="IPR004547">
    <property type="entry name" value="Glucosamine6P_isomerase"/>
</dbReference>
<evidence type="ECO:0000259" key="5">
    <source>
        <dbReference type="Pfam" id="PF01182"/>
    </source>
</evidence>
<dbReference type="PROSITE" id="PS01161">
    <property type="entry name" value="GLC_GALNAC_ISOMERASE"/>
    <property type="match status" value="1"/>
</dbReference>
<dbReference type="GO" id="GO:0004342">
    <property type="term" value="F:glucosamine-6-phosphate deaminase activity"/>
    <property type="evidence" value="ECO:0007669"/>
    <property type="project" value="UniProtKB-UniRule"/>
</dbReference>
<dbReference type="PANTHER" id="PTHR11280:SF5">
    <property type="entry name" value="GLUCOSAMINE-6-PHOSPHATE ISOMERASE"/>
    <property type="match status" value="1"/>
</dbReference>
<feature type="active site" description="For ring-opening step" evidence="4">
    <location>
        <position position="142"/>
    </location>
</feature>
<keyword evidence="7" id="KW-1185">Reference proteome</keyword>
<dbReference type="EMBL" id="BJYV01000007">
    <property type="protein sequence ID" value="GEO21503.1"/>
    <property type="molecule type" value="Genomic_DNA"/>
</dbReference>
<dbReference type="Gene3D" id="3.40.50.1360">
    <property type="match status" value="1"/>
</dbReference>
<dbReference type="EC" id="3.5.99.6" evidence="4"/>
<dbReference type="PANTHER" id="PTHR11280">
    <property type="entry name" value="GLUCOSAMINE-6-PHOSPHATE ISOMERASE"/>
    <property type="match status" value="1"/>
</dbReference>
<comment type="caution">
    <text evidence="4">Lacks conserved residue(s) required for the propagation of feature annotation.</text>
</comment>
<dbReference type="GO" id="GO:0006043">
    <property type="term" value="P:glucosamine catabolic process"/>
    <property type="evidence" value="ECO:0007669"/>
    <property type="project" value="TreeGrafter"/>
</dbReference>
<dbReference type="GO" id="GO:0042802">
    <property type="term" value="F:identical protein binding"/>
    <property type="evidence" value="ECO:0007669"/>
    <property type="project" value="TreeGrafter"/>
</dbReference>
<dbReference type="GO" id="GO:0005737">
    <property type="term" value="C:cytoplasm"/>
    <property type="evidence" value="ECO:0007669"/>
    <property type="project" value="TreeGrafter"/>
</dbReference>
<dbReference type="GO" id="GO:0005975">
    <property type="term" value="P:carbohydrate metabolic process"/>
    <property type="evidence" value="ECO:0007669"/>
    <property type="project" value="InterPro"/>
</dbReference>
<keyword evidence="3 4" id="KW-0119">Carbohydrate metabolism</keyword>
<proteinExistence type="inferred from homology"/>
<gene>
    <name evidence="6" type="primary">nagB_2</name>
    <name evidence="4" type="synonym">nagB</name>
    <name evidence="6" type="ORF">CQA01_20370</name>
</gene>
<protein>
    <recommendedName>
        <fullName evidence="4">Glucosamine-6-phosphate deaminase</fullName>
        <ecNumber evidence="4">3.5.99.6</ecNumber>
    </recommendedName>
    <alternativeName>
        <fullName evidence="4">GlcN6P deaminase</fullName>
        <shortName evidence="4">GNPDA</shortName>
    </alternativeName>
    <alternativeName>
        <fullName evidence="4">Glucosamine-6-phosphate isomerase</fullName>
    </alternativeName>
</protein>
<dbReference type="Proteomes" id="UP000321301">
    <property type="component" value="Unassembled WGS sequence"/>
</dbReference>
<dbReference type="InterPro" id="IPR006148">
    <property type="entry name" value="Glc/Gal-6P_isomerase"/>
</dbReference>
<dbReference type="UniPathway" id="UPA00629">
    <property type="reaction ID" value="UER00684"/>
</dbReference>
<comment type="function">
    <text evidence="4">Catalyzes the reversible isomerization-deamination of glucosamine 6-phosphate (GlcN6P) to form fructose 6-phosphate (Fru6P) and ammonium ion.</text>
</comment>
<evidence type="ECO:0000313" key="6">
    <source>
        <dbReference type="EMBL" id="GEO21503.1"/>
    </source>
</evidence>
<dbReference type="FunFam" id="3.40.50.1360:FF:000003">
    <property type="entry name" value="Glucosamine-6-phosphate deaminase"/>
    <property type="match status" value="1"/>
</dbReference>
<organism evidence="6 7">
    <name type="scientific">Cyclobacterium qasimii</name>
    <dbReference type="NCBI Taxonomy" id="1350429"/>
    <lineage>
        <taxon>Bacteria</taxon>
        <taxon>Pseudomonadati</taxon>
        <taxon>Bacteroidota</taxon>
        <taxon>Cytophagia</taxon>
        <taxon>Cytophagales</taxon>
        <taxon>Cyclobacteriaceae</taxon>
        <taxon>Cyclobacterium</taxon>
    </lineage>
</organism>
<comment type="similarity">
    <text evidence="4">Belongs to the glucosamine/galactosamine-6-phosphate isomerase family. NagB subfamily.</text>
</comment>
<dbReference type="GO" id="GO:0006046">
    <property type="term" value="P:N-acetylglucosamine catabolic process"/>
    <property type="evidence" value="ECO:0007669"/>
    <property type="project" value="UniProtKB-UniRule"/>
</dbReference>
<feature type="active site" description="Proton acceptor; for enolization step" evidence="4">
    <location>
        <position position="67"/>
    </location>
</feature>
<reference evidence="6 7" key="1">
    <citation type="submission" date="2019-07" db="EMBL/GenBank/DDBJ databases">
        <title>Whole genome shotgun sequence of Cyclobacterium qasimii NBRC 106168.</title>
        <authorList>
            <person name="Hosoyama A."/>
            <person name="Uohara A."/>
            <person name="Ohji S."/>
            <person name="Ichikawa N."/>
        </authorList>
    </citation>
    <scope>NUCLEOTIDE SEQUENCE [LARGE SCALE GENOMIC DNA]</scope>
    <source>
        <strain evidence="6 7">NBRC 106168</strain>
    </source>
</reference>
<evidence type="ECO:0000256" key="3">
    <source>
        <dbReference type="ARBA" id="ARBA00023277"/>
    </source>
</evidence>
<comment type="pathway">
    <text evidence="4">Amino-sugar metabolism; N-acetylneuraminate degradation; D-fructose 6-phosphate from N-acetylneuraminate: step 5/5.</text>
</comment>
<comment type="catalytic activity">
    <reaction evidence="1 4">
        <text>alpha-D-glucosamine 6-phosphate + H2O = beta-D-fructose 6-phosphate + NH4(+)</text>
        <dbReference type="Rhea" id="RHEA:12172"/>
        <dbReference type="ChEBI" id="CHEBI:15377"/>
        <dbReference type="ChEBI" id="CHEBI:28938"/>
        <dbReference type="ChEBI" id="CHEBI:57634"/>
        <dbReference type="ChEBI" id="CHEBI:75989"/>
        <dbReference type="EC" id="3.5.99.6"/>
    </reaction>
</comment>
<dbReference type="RefSeq" id="WP_146947686.1">
    <property type="nucleotide sequence ID" value="NZ_BJYV01000007.1"/>
</dbReference>
<sequence length="242" mass="26291">MQIQIFQDEESLHRAVAKELIEAVKTKPNTVLGLSTGSSPLGTYANMIKDHQVSGTDYSDVVTFNLDEYVGLDGTHSQSYRYFMNTSLLNHLNIPLNQTNVPNGTGDLKEACESYEAKIVSAGGIDLQLLGIGTNGHIGFNEPGTAFDTRTHVTQLLQETIDGNARFFDSAADVPKEAVTMGIDTIMDVKKIILIAYGSKKAAAIREMVNGPVTDSMPASILQKHQDVTLFLDEEAASLLKK</sequence>
<dbReference type="CDD" id="cd01399">
    <property type="entry name" value="GlcN6P_deaminase"/>
    <property type="match status" value="1"/>
</dbReference>
<accession>A0A512CBA9</accession>
<dbReference type="InterPro" id="IPR018321">
    <property type="entry name" value="Glucosamine6P_isomerase_CS"/>
</dbReference>
<feature type="domain" description="Glucosamine/galactosamine-6-phosphate isomerase" evidence="5">
    <location>
        <begin position="11"/>
        <end position="228"/>
    </location>
</feature>
<name>A0A512CBA9_9BACT</name>
<evidence type="ECO:0000313" key="7">
    <source>
        <dbReference type="Proteomes" id="UP000321301"/>
    </source>
</evidence>
<dbReference type="InterPro" id="IPR037171">
    <property type="entry name" value="NagB/RpiA_transferase-like"/>
</dbReference>
<dbReference type="GO" id="GO:0019262">
    <property type="term" value="P:N-acetylneuraminate catabolic process"/>
    <property type="evidence" value="ECO:0007669"/>
    <property type="project" value="UniProtKB-UniRule"/>
</dbReference>
<evidence type="ECO:0000256" key="4">
    <source>
        <dbReference type="HAMAP-Rule" id="MF_01241"/>
    </source>
</evidence>
<dbReference type="SUPFAM" id="SSF100950">
    <property type="entry name" value="NagB/RpiA/CoA transferase-like"/>
    <property type="match status" value="1"/>
</dbReference>
<keyword evidence="2 4" id="KW-0378">Hydrolase</keyword>
<dbReference type="AlphaFoldDB" id="A0A512CBA9"/>
<dbReference type="Pfam" id="PF01182">
    <property type="entry name" value="Glucosamine_iso"/>
    <property type="match status" value="1"/>
</dbReference>
<feature type="active site" description="Proton acceptor; for ring-opening step" evidence="4">
    <location>
        <position position="137"/>
    </location>
</feature>